<name>A0A1M4YVQ4_9FIRM</name>
<evidence type="ECO:0008006" key="3">
    <source>
        <dbReference type="Google" id="ProtNLM"/>
    </source>
</evidence>
<dbReference type="AlphaFoldDB" id="A0A1M4YVQ4"/>
<reference evidence="1 2" key="1">
    <citation type="submission" date="2016-11" db="EMBL/GenBank/DDBJ databases">
        <authorList>
            <person name="Jaros S."/>
            <person name="Januszkiewicz K."/>
            <person name="Wedrychowicz H."/>
        </authorList>
    </citation>
    <scope>NUCLEOTIDE SEQUENCE [LARGE SCALE GENOMIC DNA]</scope>
    <source>
        <strain evidence="1 2">DSM 10502</strain>
    </source>
</reference>
<keyword evidence="2" id="KW-1185">Reference proteome</keyword>
<dbReference type="RefSeq" id="WP_072935916.1">
    <property type="nucleotide sequence ID" value="NZ_FQUG01000007.1"/>
</dbReference>
<dbReference type="STRING" id="1123243.SAMN02745190_01825"/>
<evidence type="ECO:0000313" key="1">
    <source>
        <dbReference type="EMBL" id="SHF09873.1"/>
    </source>
</evidence>
<proteinExistence type="predicted"/>
<evidence type="ECO:0000313" key="2">
    <source>
        <dbReference type="Proteomes" id="UP000184404"/>
    </source>
</evidence>
<dbReference type="InterPro" id="IPR014998">
    <property type="entry name" value="DUF1848"/>
</dbReference>
<dbReference type="OrthoDB" id="9771212at2"/>
<dbReference type="Pfam" id="PF08902">
    <property type="entry name" value="DUF1848"/>
    <property type="match status" value="1"/>
</dbReference>
<dbReference type="EMBL" id="FQUG01000007">
    <property type="protein sequence ID" value="SHF09873.1"/>
    <property type="molecule type" value="Genomic_DNA"/>
</dbReference>
<organism evidence="1 2">
    <name type="scientific">Schwartzia succinivorans DSM 10502</name>
    <dbReference type="NCBI Taxonomy" id="1123243"/>
    <lineage>
        <taxon>Bacteria</taxon>
        <taxon>Bacillati</taxon>
        <taxon>Bacillota</taxon>
        <taxon>Negativicutes</taxon>
        <taxon>Selenomonadales</taxon>
        <taxon>Selenomonadaceae</taxon>
        <taxon>Schwartzia</taxon>
    </lineage>
</organism>
<dbReference type="Proteomes" id="UP000184404">
    <property type="component" value="Unassembled WGS sequence"/>
</dbReference>
<accession>A0A1M4YVQ4</accession>
<protein>
    <recommendedName>
        <fullName evidence="3">DUF1848 domain-containing protein</fullName>
    </recommendedName>
</protein>
<sequence length="317" mass="37054">MILSVSRRTDIPAFYSEWFMNRIREGYVYAVNPFNRKQVSSISLKPEDVECIVFWTKDAFPIMSYLDELEERYKFYFQFTIDGYDKDVEPGLRDKEDIQETFIEMSKKLGKERMVWRYDPILLNEKYTVKRHMEIFESFFERLAPYTECCVISFIDLYEKTKRNTAPLGMKEITKEDMEAIAEGFSRIARGSGVKLQSCSEEIDLDKYGIEHGSCIDKARIERVLGGTIDIKKDPTQRAVCGCMKSVDVGSYNTCQHLCRYCYANFNEKMARAVRETMYDPASPILCGRLHGDEKITERKVEHIPVSYMQCEETALF</sequence>
<gene>
    <name evidence="1" type="ORF">SAMN02745190_01825</name>
</gene>